<dbReference type="Pfam" id="PF16334">
    <property type="entry name" value="DUF4964"/>
    <property type="match status" value="1"/>
</dbReference>
<feature type="domain" description="DUF4964" evidence="2">
    <location>
        <begin position="20"/>
        <end position="85"/>
    </location>
</feature>
<accession>A0ABR6VPK1</accession>
<evidence type="ECO:0000259" key="2">
    <source>
        <dbReference type="Pfam" id="PF16334"/>
    </source>
</evidence>
<name>A0ABR6VPK1_9BACT</name>
<evidence type="ECO:0000259" key="3">
    <source>
        <dbReference type="Pfam" id="PF16335"/>
    </source>
</evidence>
<keyword evidence="6" id="KW-1185">Reference proteome</keyword>
<dbReference type="Gene3D" id="2.60.120.260">
    <property type="entry name" value="Galactose-binding domain-like"/>
    <property type="match status" value="1"/>
</dbReference>
<dbReference type="PANTHER" id="PTHR31987:SF1">
    <property type="entry name" value="GLUTAMINASE A"/>
    <property type="match status" value="1"/>
</dbReference>
<feature type="domain" description="Glutaminase A central" evidence="3">
    <location>
        <begin position="477"/>
        <end position="814"/>
    </location>
</feature>
<dbReference type="SUPFAM" id="SSF48208">
    <property type="entry name" value="Six-hairpin glycosidases"/>
    <property type="match status" value="1"/>
</dbReference>
<dbReference type="Pfam" id="PF17168">
    <property type="entry name" value="DUF5127"/>
    <property type="match status" value="1"/>
</dbReference>
<dbReference type="InterPro" id="IPR008979">
    <property type="entry name" value="Galactose-bd-like_sf"/>
</dbReference>
<reference evidence="5 6" key="1">
    <citation type="journal article" date="2019" name="Int. J. Syst. Evol. Microbiol.">
        <title>Rufibacter sediminis sp. nov., isolated from freshwater lake sediment.</title>
        <authorList>
            <person name="Qu J.H."/>
            <person name="Zhang L.J."/>
            <person name="Fu Y.H."/>
            <person name="Li H.F."/>
        </authorList>
    </citation>
    <scope>NUCLEOTIDE SEQUENCE [LARGE SCALE GENOMIC DNA]</scope>
    <source>
        <strain evidence="5 6">H-1</strain>
    </source>
</reference>
<dbReference type="SUPFAM" id="SSF49785">
    <property type="entry name" value="Galactose-binding domain-like"/>
    <property type="match status" value="1"/>
</dbReference>
<dbReference type="InterPro" id="IPR008928">
    <property type="entry name" value="6-hairpin_glycosidase_sf"/>
</dbReference>
<sequence length="830" mass="92518">MKRICLFLILVWLPKVLLTAQNLRAPAYPLITHNTYFSVWSFGDELAKSPTTHWSGQNASLLGMVKVDGQVYQFLGKEPKVYQSVVAAADESSYSFTYTETEPGAGWMNPQFSAASWKNGPAPFGDDKARAKTLWESSNLWVRRTFSLNDSGTGNLYLKLRHDDDVEVYLNGEEIYRLSGWAHQYQYIPISADIAKKLKKEGNVLAIHVANTAGGRLLDAGLVREVASNAYAKVAPAVQKSVELNATQTIYQFTCGKVDVTATFTSPLLLNNLEVLARPVTYVSVKAASNDKASHEVQVYLGASSDLAVNTPEQEVMSQEYTAEKLSILKTGTKEQPMFREKWEKERIDWGYFYVAVPTAAKAIQYISPVGKELTPFLSASLGNPENTQQSRNLVLSTILPFGKVGASAKEQVFLLGYDEVYSVQFFGQNLKPWWKNNASATMEKQLAQASTDYSKIMQQCQAFDRQMYQAAEKAGGKEYADLCELAYRQAIAAHTLVKSPTGETLFLSKENYSGGYINTVDVTYPSAPLFLLYNPELLKGMLNGIFYYSESGKWKKPYPAHDLGNYPFANGQTYGEDMPVEEAGNMLILTAAIAKAEGNAEYAKKHWATLTTWAEFLKKSGFDPENQLSTDDFAGHLARNANLSVKAIEALASYGMLAGMLGKPDVAKQYKDVAQEMAQNWMKLAQDGDHYTLAFEKPGTWSQKYNLAWDTILDLNIFPKTVRETEVKYYLKKQGTYGLPLDSRKTYTKSDWIIWTATLADNPADFKAIISPVWKYANETSSRVPLSDWHETTDGKKTGFQARSVVGGYFMKLLAEKLSGKQAQKASKK</sequence>
<feature type="domain" description="Glutaminase A N-terminal" evidence="4">
    <location>
        <begin position="247"/>
        <end position="470"/>
    </location>
</feature>
<dbReference type="Pfam" id="PF16335">
    <property type="entry name" value="GtaA_6_Hairpin"/>
    <property type="match status" value="1"/>
</dbReference>
<dbReference type="InterPro" id="IPR012341">
    <property type="entry name" value="6hp_glycosidase-like_sf"/>
</dbReference>
<dbReference type="PANTHER" id="PTHR31987">
    <property type="entry name" value="GLUTAMINASE A-RELATED"/>
    <property type="match status" value="1"/>
</dbReference>
<dbReference type="InterPro" id="IPR032514">
    <property type="entry name" value="GtaA_central"/>
</dbReference>
<proteinExistence type="predicted"/>
<feature type="signal peptide" evidence="1">
    <location>
        <begin position="1"/>
        <end position="20"/>
    </location>
</feature>
<evidence type="ECO:0000313" key="6">
    <source>
        <dbReference type="Proteomes" id="UP000659698"/>
    </source>
</evidence>
<gene>
    <name evidence="5" type="ORF">H7U12_05465</name>
</gene>
<dbReference type="Gene3D" id="1.50.10.10">
    <property type="match status" value="1"/>
</dbReference>
<keyword evidence="1" id="KW-0732">Signal</keyword>
<evidence type="ECO:0000259" key="4">
    <source>
        <dbReference type="Pfam" id="PF17168"/>
    </source>
</evidence>
<dbReference type="InterPro" id="IPR033433">
    <property type="entry name" value="GtaA_N"/>
</dbReference>
<dbReference type="Proteomes" id="UP000659698">
    <property type="component" value="Unassembled WGS sequence"/>
</dbReference>
<comment type="caution">
    <text evidence="5">The sequence shown here is derived from an EMBL/GenBank/DDBJ whole genome shotgun (WGS) entry which is preliminary data.</text>
</comment>
<evidence type="ECO:0000313" key="5">
    <source>
        <dbReference type="EMBL" id="MBC3539120.1"/>
    </source>
</evidence>
<dbReference type="RefSeq" id="WP_186634168.1">
    <property type="nucleotide sequence ID" value="NZ_JACOAF010000014.1"/>
</dbReference>
<protein>
    <submittedName>
        <fullName evidence="5">DUF4965 domain-containing protein</fullName>
    </submittedName>
</protein>
<evidence type="ECO:0000256" key="1">
    <source>
        <dbReference type="SAM" id="SignalP"/>
    </source>
</evidence>
<feature type="chain" id="PRO_5045088481" evidence="1">
    <location>
        <begin position="21"/>
        <end position="830"/>
    </location>
</feature>
<dbReference type="EMBL" id="JACOAF010000014">
    <property type="protein sequence ID" value="MBC3539120.1"/>
    <property type="molecule type" value="Genomic_DNA"/>
</dbReference>
<organism evidence="5 6">
    <name type="scientific">Rufibacter sediminis</name>
    <dbReference type="NCBI Taxonomy" id="2762756"/>
    <lineage>
        <taxon>Bacteria</taxon>
        <taxon>Pseudomonadati</taxon>
        <taxon>Bacteroidota</taxon>
        <taxon>Cytophagia</taxon>
        <taxon>Cytophagales</taxon>
        <taxon>Hymenobacteraceae</taxon>
        <taxon>Rufibacter</taxon>
    </lineage>
</organism>
<dbReference type="InterPro" id="IPR052743">
    <property type="entry name" value="Glutaminase_GtaA"/>
</dbReference>
<dbReference type="InterPro" id="IPR032515">
    <property type="entry name" value="DUF4964"/>
</dbReference>